<protein>
    <submittedName>
        <fullName evidence="2">Uncharacterized protein</fullName>
    </submittedName>
</protein>
<keyword evidence="3" id="KW-1185">Reference proteome</keyword>
<sequence length="368" mass="40298">MASADVVPKVIQGLGVGFVDYTDVLRSCGPIDLKKSFRGILEVDSPSRDKLRVTVSDRDQANRIVNYELFTREYKTYLPSLEIECQGVVNDDSLTRASILSGAGGFKNRAVPLVPVLDAVQMNKAQPDGSTKPSKSIRVTFPGSALPSVLVIGLLRLPVRLYEPKVMHCEKCRQLGHTALYCSNKPRCGMCGEQHAEDPCNTEPKCVTCGETPPHELSACPKYVEREKRSINSLKQRSRRSYAEMLKNIIPAAVPTTQPPTNNNIFASLPDDDQGSDAEGGVEYTVIETGTKRKRAVAKRHMQQRASQTIPVAQPASQTPLVKSRSGGNTKKDECSGRKKGAVATQAGAVGRGLFWHHQQQQQLTNQD</sequence>
<feature type="compositionally biased region" description="Polar residues" evidence="1">
    <location>
        <begin position="304"/>
        <end position="329"/>
    </location>
</feature>
<organism evidence="2 3">
    <name type="scientific">Aedes albopictus</name>
    <name type="common">Asian tiger mosquito</name>
    <name type="synonym">Stegomyia albopicta</name>
    <dbReference type="NCBI Taxonomy" id="7160"/>
    <lineage>
        <taxon>Eukaryota</taxon>
        <taxon>Metazoa</taxon>
        <taxon>Ecdysozoa</taxon>
        <taxon>Arthropoda</taxon>
        <taxon>Hexapoda</taxon>
        <taxon>Insecta</taxon>
        <taxon>Pterygota</taxon>
        <taxon>Neoptera</taxon>
        <taxon>Endopterygota</taxon>
        <taxon>Diptera</taxon>
        <taxon>Nematocera</taxon>
        <taxon>Culicoidea</taxon>
        <taxon>Culicidae</taxon>
        <taxon>Culicinae</taxon>
        <taxon>Aedini</taxon>
        <taxon>Aedes</taxon>
        <taxon>Stegomyia</taxon>
    </lineage>
</organism>
<name>A0ABM1YL62_AEDAL</name>
<evidence type="ECO:0000256" key="1">
    <source>
        <dbReference type="SAM" id="MobiDB-lite"/>
    </source>
</evidence>
<accession>A0ABM1YL62</accession>
<feature type="region of interest" description="Disordered" evidence="1">
    <location>
        <begin position="304"/>
        <end position="346"/>
    </location>
</feature>
<reference evidence="2" key="2">
    <citation type="submission" date="2025-05" db="UniProtKB">
        <authorList>
            <consortium name="EnsemblMetazoa"/>
        </authorList>
    </citation>
    <scope>IDENTIFICATION</scope>
    <source>
        <strain evidence="2">Foshan</strain>
    </source>
</reference>
<dbReference type="GeneID" id="134286101"/>
<dbReference type="EnsemblMetazoa" id="AALFPA23_010181.R14157">
    <property type="protein sequence ID" value="AALFPA23_010181.P14157"/>
    <property type="gene ID" value="AALFPA23_010181"/>
</dbReference>
<evidence type="ECO:0000313" key="2">
    <source>
        <dbReference type="EnsemblMetazoa" id="AALFPA23_010181.P14157"/>
    </source>
</evidence>
<evidence type="ECO:0000313" key="3">
    <source>
        <dbReference type="Proteomes" id="UP000069940"/>
    </source>
</evidence>
<dbReference type="RefSeq" id="XP_062703654.1">
    <property type="nucleotide sequence ID" value="XM_062847670.1"/>
</dbReference>
<dbReference type="Proteomes" id="UP000069940">
    <property type="component" value="Unassembled WGS sequence"/>
</dbReference>
<reference evidence="3" key="1">
    <citation type="journal article" date="2015" name="Proc. Natl. Acad. Sci. U.S.A.">
        <title>Genome sequence of the Asian Tiger mosquito, Aedes albopictus, reveals insights into its biology, genetics, and evolution.</title>
        <authorList>
            <person name="Chen X.G."/>
            <person name="Jiang X."/>
            <person name="Gu J."/>
            <person name="Xu M."/>
            <person name="Wu Y."/>
            <person name="Deng Y."/>
            <person name="Zhang C."/>
            <person name="Bonizzoni M."/>
            <person name="Dermauw W."/>
            <person name="Vontas J."/>
            <person name="Armbruster P."/>
            <person name="Huang X."/>
            <person name="Yang Y."/>
            <person name="Zhang H."/>
            <person name="He W."/>
            <person name="Peng H."/>
            <person name="Liu Y."/>
            <person name="Wu K."/>
            <person name="Chen J."/>
            <person name="Lirakis M."/>
            <person name="Topalis P."/>
            <person name="Van Leeuwen T."/>
            <person name="Hall A.B."/>
            <person name="Jiang X."/>
            <person name="Thorpe C."/>
            <person name="Mueller R.L."/>
            <person name="Sun C."/>
            <person name="Waterhouse R.M."/>
            <person name="Yan G."/>
            <person name="Tu Z.J."/>
            <person name="Fang X."/>
            <person name="James A.A."/>
        </authorList>
    </citation>
    <scope>NUCLEOTIDE SEQUENCE [LARGE SCALE GENOMIC DNA]</scope>
    <source>
        <strain evidence="3">Foshan</strain>
    </source>
</reference>
<proteinExistence type="predicted"/>